<dbReference type="Pfam" id="PF06527">
    <property type="entry name" value="TniQ"/>
    <property type="match status" value="1"/>
</dbReference>
<evidence type="ECO:0000313" key="2">
    <source>
        <dbReference type="EMBL" id="PWW30565.1"/>
    </source>
</evidence>
<reference evidence="2 3" key="1">
    <citation type="submission" date="2018-05" db="EMBL/GenBank/DDBJ databases">
        <title>Freshwater and sediment microbial communities from various areas in North America, analyzing microbe dynamics in response to fracking.</title>
        <authorList>
            <person name="Lamendella R."/>
        </authorList>
    </citation>
    <scope>NUCLEOTIDE SEQUENCE [LARGE SCALE GENOMIC DNA]</scope>
    <source>
        <strain evidence="2 3">15_TX</strain>
    </source>
</reference>
<evidence type="ECO:0000313" key="3">
    <source>
        <dbReference type="Proteomes" id="UP000247150"/>
    </source>
</evidence>
<comment type="caution">
    <text evidence="2">The sequence shown here is derived from an EMBL/GenBank/DDBJ whole genome shotgun (WGS) entry which is preliminary data.</text>
</comment>
<dbReference type="Proteomes" id="UP000247150">
    <property type="component" value="Unassembled WGS sequence"/>
</dbReference>
<sequence length="619" mass="72219">MIKMKKLINRPLMCKGECLSSYLFRLSNANFYGGPFPLLTELQIDWSNYEVNRFDFESCVRVSEKCDISADKLYQASNLSFEASVGDSAKKMLLLRRNIKYCPSCIKDETYFKSLWFFNACTVCLDHRTNLVQNCENCGDLITLKNFLKGFCKTCKFEFDKAKGILVAPDCLLYLSQIEIQSILSGGRGVVFQGLSIKDIFEFFKANLNILEDLQSHVSDNKNCVITNQKKYYSNKNFGEVLANIFWMYSNFPSNFFIALDEFFELPFEKRRRRKKEFEKILEKEKCQFIKDAYKDFQNRQIQKGNVPKNIACFDIKTCNQVNRRYVTKKEIKEQFGLSRLEVDFLCENLPKKYSQKSSSFHRYKISVISKAVEELKHKKNAIVTKREAAYLLGTNVDNILPLVKEGILKEIPFMTRNFICKKSLKILQSLFEPNLKEEGNKYISLQRVFDKYATSGISLLSILHSLNQKKINSYANKGGAKLNELYFLEAEIEQLLIEKKEQLKYTVGLNLKEAATNLEMSENTVRILIDNQMLKAEEILKSSYHNKKVIIEEKEVAKFKEKYLTTKQAYKLYQKSPAYFRNLIYKRKLKNHLHGKCKKVLLLKDEVESFFQKIKPKG</sequence>
<name>A0A2V3A2B9_9BACI</name>
<accession>A0A2V3A2B9</accession>
<feature type="domain" description="TniQ" evidence="1">
    <location>
        <begin position="11"/>
        <end position="131"/>
    </location>
</feature>
<dbReference type="EMBL" id="QGTW01000003">
    <property type="protein sequence ID" value="PWW30565.1"/>
    <property type="molecule type" value="Genomic_DNA"/>
</dbReference>
<evidence type="ECO:0000259" key="1">
    <source>
        <dbReference type="Pfam" id="PF06527"/>
    </source>
</evidence>
<protein>
    <submittedName>
        <fullName evidence="2">TniQ protein</fullName>
    </submittedName>
</protein>
<gene>
    <name evidence="2" type="ORF">DFO73_103459</name>
</gene>
<dbReference type="AlphaFoldDB" id="A0A2V3A2B9"/>
<organism evidence="2 3">
    <name type="scientific">Cytobacillus oceanisediminis</name>
    <dbReference type="NCBI Taxonomy" id="665099"/>
    <lineage>
        <taxon>Bacteria</taxon>
        <taxon>Bacillati</taxon>
        <taxon>Bacillota</taxon>
        <taxon>Bacilli</taxon>
        <taxon>Bacillales</taxon>
        <taxon>Bacillaceae</taxon>
        <taxon>Cytobacillus</taxon>
    </lineage>
</organism>
<dbReference type="InterPro" id="IPR009492">
    <property type="entry name" value="TniQ"/>
</dbReference>
<proteinExistence type="predicted"/>